<comment type="caution">
    <text evidence="1">The sequence shown here is derived from an EMBL/GenBank/DDBJ whole genome shotgun (WGS) entry which is preliminary data.</text>
</comment>
<evidence type="ECO:0000313" key="2">
    <source>
        <dbReference type="Proteomes" id="UP000247498"/>
    </source>
</evidence>
<dbReference type="InParanoid" id="A0A2V0NQW2"/>
<proteinExistence type="predicted"/>
<gene>
    <name evidence="1" type="ORF">Rsub_00655</name>
</gene>
<dbReference type="EMBL" id="BDRX01000003">
    <property type="protein sequence ID" value="GBF87943.1"/>
    <property type="molecule type" value="Genomic_DNA"/>
</dbReference>
<keyword evidence="2" id="KW-1185">Reference proteome</keyword>
<sequence>MQPEGQPADGLGGGAALAAQIDAALDAAFAAMEAALEGSPSDCNCVSAASTGAVAELLVRGLSSTDASVARRAALAVLTFVDGDAAGAAASAVAAVSDGAALLALTRLAASGDDAAADAAWEAVHSLLWRHGEDEARRALVQRYAAIDGAVEGLIEAVRARATCSAALDVINILILYGGPELSAQFAAADGFCTRLVSVAAAVGDSPWQPSDDRFESCQSALNCMEALLDHQPAAAAPALMAAEGLWPALEGLVARTGSREDEIEYAEENAVVEAISITAKLSQQSAAAARHAAGLAGLLAGLAAALTQPFFRQDAGDALWAIATHGGSGGKAAVAAAVAGPLACVADDATRQELRDWLAAPPMQMEAGAIGALERMAVEAAALRTRVAELEAIPVNTRAAIVELAHVVRGKRRREEGEEAAAGKEQRR</sequence>
<evidence type="ECO:0000313" key="1">
    <source>
        <dbReference type="EMBL" id="GBF87943.1"/>
    </source>
</evidence>
<accession>A0A2V0NQW2</accession>
<name>A0A2V0NQW2_9CHLO</name>
<dbReference type="Proteomes" id="UP000247498">
    <property type="component" value="Unassembled WGS sequence"/>
</dbReference>
<organism evidence="1 2">
    <name type="scientific">Raphidocelis subcapitata</name>
    <dbReference type="NCBI Taxonomy" id="307507"/>
    <lineage>
        <taxon>Eukaryota</taxon>
        <taxon>Viridiplantae</taxon>
        <taxon>Chlorophyta</taxon>
        <taxon>core chlorophytes</taxon>
        <taxon>Chlorophyceae</taxon>
        <taxon>CS clade</taxon>
        <taxon>Sphaeropleales</taxon>
        <taxon>Selenastraceae</taxon>
        <taxon>Raphidocelis</taxon>
    </lineage>
</organism>
<reference evidence="1 2" key="1">
    <citation type="journal article" date="2018" name="Sci. Rep.">
        <title>Raphidocelis subcapitata (=Pseudokirchneriella subcapitata) provides an insight into genome evolution and environmental adaptations in the Sphaeropleales.</title>
        <authorList>
            <person name="Suzuki S."/>
            <person name="Yamaguchi H."/>
            <person name="Nakajima N."/>
            <person name="Kawachi M."/>
        </authorList>
    </citation>
    <scope>NUCLEOTIDE SEQUENCE [LARGE SCALE GENOMIC DNA]</scope>
    <source>
        <strain evidence="1 2">NIES-35</strain>
    </source>
</reference>
<protein>
    <submittedName>
        <fullName evidence="1">Uncharacterized protein</fullName>
    </submittedName>
</protein>
<dbReference type="AlphaFoldDB" id="A0A2V0NQW2"/>
<dbReference type="OrthoDB" id="562330at2759"/>